<dbReference type="SUPFAM" id="SSF56925">
    <property type="entry name" value="OMPA-like"/>
    <property type="match status" value="1"/>
</dbReference>
<proteinExistence type="predicted"/>
<dbReference type="AlphaFoldDB" id="A0A1M6Q8Y7"/>
<evidence type="ECO:0000313" key="2">
    <source>
        <dbReference type="Proteomes" id="UP000184474"/>
    </source>
</evidence>
<sequence>MLQVIDMKKLVVISLFFALMTGVAMGQSRNGYTIEGDKRGNQNREWMDKVYVGGGIGSLFFSDRETNVGVSVLTGYRWTEKLNTGVGLTYQYYKWKPTNTNYNDYGVNVFAQYAIYPPFFLMAQYEYLNLDYVEERRGYDAFFVGGGYSQNIGGKAAINFYALYNVTYRTGRDNGRYASPWSIGVNIMVGF</sequence>
<dbReference type="InterPro" id="IPR011250">
    <property type="entry name" value="OMP/PagP_B-barrel"/>
</dbReference>
<name>A0A1M6Q8Y7_REIAG</name>
<evidence type="ECO:0000313" key="1">
    <source>
        <dbReference type="EMBL" id="SHK16595.1"/>
    </source>
</evidence>
<dbReference type="STRING" id="156994.SAMN04488028_103218"/>
<accession>A0A1M6Q8Y7</accession>
<reference evidence="2" key="1">
    <citation type="submission" date="2016-11" db="EMBL/GenBank/DDBJ databases">
        <authorList>
            <person name="Varghese N."/>
            <person name="Submissions S."/>
        </authorList>
    </citation>
    <scope>NUCLEOTIDE SEQUENCE [LARGE SCALE GENOMIC DNA]</scope>
    <source>
        <strain evidence="2">DSM 26134</strain>
    </source>
</reference>
<evidence type="ECO:0008006" key="3">
    <source>
        <dbReference type="Google" id="ProtNLM"/>
    </source>
</evidence>
<keyword evidence="2" id="KW-1185">Reference proteome</keyword>
<dbReference type="EMBL" id="FRAA01000003">
    <property type="protein sequence ID" value="SHK16595.1"/>
    <property type="molecule type" value="Genomic_DNA"/>
</dbReference>
<protein>
    <recommendedName>
        <fullName evidence="3">Outer membrane protein beta-barrel domain-containing protein</fullName>
    </recommendedName>
</protein>
<organism evidence="1 2">
    <name type="scientific">Reichenbachiella agariperforans</name>
    <dbReference type="NCBI Taxonomy" id="156994"/>
    <lineage>
        <taxon>Bacteria</taxon>
        <taxon>Pseudomonadati</taxon>
        <taxon>Bacteroidota</taxon>
        <taxon>Cytophagia</taxon>
        <taxon>Cytophagales</taxon>
        <taxon>Reichenbachiellaceae</taxon>
        <taxon>Reichenbachiella</taxon>
    </lineage>
</organism>
<dbReference type="Proteomes" id="UP000184474">
    <property type="component" value="Unassembled WGS sequence"/>
</dbReference>
<gene>
    <name evidence="1" type="ORF">SAMN04488028_103218</name>
</gene>